<feature type="transmembrane region" description="Helical" evidence="8">
    <location>
        <begin position="389"/>
        <end position="410"/>
    </location>
</feature>
<keyword evidence="3 6" id="KW-0597">Phosphoprotein</keyword>
<evidence type="ECO:0000256" key="5">
    <source>
        <dbReference type="ARBA" id="ARBA00022777"/>
    </source>
</evidence>
<feature type="transmembrane region" description="Helical" evidence="8">
    <location>
        <begin position="431"/>
        <end position="455"/>
    </location>
</feature>
<dbReference type="PROSITE" id="PS50109">
    <property type="entry name" value="HIS_KIN"/>
    <property type="match status" value="1"/>
</dbReference>
<name>A0A1W0D7X2_9NEIS</name>
<keyword evidence="4" id="KW-0808">Transferase</keyword>
<dbReference type="InterPro" id="IPR005467">
    <property type="entry name" value="His_kinase_dom"/>
</dbReference>
<comment type="caution">
    <text evidence="11">The sequence shown here is derived from an EMBL/GenBank/DDBJ whole genome shotgun (WGS) entry which is preliminary data.</text>
</comment>
<dbReference type="PRINTS" id="PR00344">
    <property type="entry name" value="BCTRLSENSOR"/>
</dbReference>
<dbReference type="SUPFAM" id="SSF55874">
    <property type="entry name" value="ATPase domain of HSP90 chaperone/DNA topoisomerase II/histidine kinase"/>
    <property type="match status" value="1"/>
</dbReference>
<feature type="domain" description="Response regulatory" evidence="10">
    <location>
        <begin position="915"/>
        <end position="1032"/>
    </location>
</feature>
<evidence type="ECO:0000256" key="8">
    <source>
        <dbReference type="SAM" id="Phobius"/>
    </source>
</evidence>
<feature type="transmembrane region" description="Helical" evidence="8">
    <location>
        <begin position="364"/>
        <end position="383"/>
    </location>
</feature>
<dbReference type="EC" id="2.7.13.3" evidence="2"/>
<evidence type="ECO:0000313" key="11">
    <source>
        <dbReference type="EMBL" id="OQS43115.1"/>
    </source>
</evidence>
<dbReference type="GO" id="GO:0000155">
    <property type="term" value="F:phosphorelay sensor kinase activity"/>
    <property type="evidence" value="ECO:0007669"/>
    <property type="project" value="InterPro"/>
</dbReference>
<dbReference type="SUPFAM" id="SSF52172">
    <property type="entry name" value="CheY-like"/>
    <property type="match status" value="1"/>
</dbReference>
<feature type="coiled-coil region" evidence="7">
    <location>
        <begin position="652"/>
        <end position="679"/>
    </location>
</feature>
<evidence type="ECO:0000256" key="3">
    <source>
        <dbReference type="ARBA" id="ARBA00022553"/>
    </source>
</evidence>
<dbReference type="Pfam" id="PF02518">
    <property type="entry name" value="HATPase_c"/>
    <property type="match status" value="1"/>
</dbReference>
<dbReference type="InterPro" id="IPR036097">
    <property type="entry name" value="HisK_dim/P_sf"/>
</dbReference>
<dbReference type="SMART" id="SM00388">
    <property type="entry name" value="HisKA"/>
    <property type="match status" value="1"/>
</dbReference>
<dbReference type="InterPro" id="IPR003661">
    <property type="entry name" value="HisK_dim/P_dom"/>
</dbReference>
<keyword evidence="8" id="KW-0472">Membrane</keyword>
<feature type="transmembrane region" description="Helical" evidence="8">
    <location>
        <begin position="461"/>
        <end position="480"/>
    </location>
</feature>
<dbReference type="InterPro" id="IPR001789">
    <property type="entry name" value="Sig_transdc_resp-reg_receiver"/>
</dbReference>
<dbReference type="Gene3D" id="1.10.4160.10">
    <property type="entry name" value="Hydantoin permease"/>
    <property type="match status" value="1"/>
</dbReference>
<dbReference type="PANTHER" id="PTHR43047">
    <property type="entry name" value="TWO-COMPONENT HISTIDINE PROTEIN KINASE"/>
    <property type="match status" value="1"/>
</dbReference>
<feature type="domain" description="Histidine kinase" evidence="9">
    <location>
        <begin position="679"/>
        <end position="894"/>
    </location>
</feature>
<keyword evidence="7" id="KW-0175">Coiled coil</keyword>
<dbReference type="AlphaFoldDB" id="A0A1W0D7X2"/>
<feature type="transmembrane region" description="Helical" evidence="8">
    <location>
        <begin position="607"/>
        <end position="627"/>
    </location>
</feature>
<feature type="transmembrane region" description="Helical" evidence="8">
    <location>
        <begin position="47"/>
        <end position="71"/>
    </location>
</feature>
<dbReference type="InterPro" id="IPR011006">
    <property type="entry name" value="CheY-like_superfamily"/>
</dbReference>
<sequence length="1113" mass="121466">MSASDPAPLYAVKVRRDYNSWVARESLEDFALRYTPHSFRRWSPWRVAHTALGGAAAFLVLEAVGAAMLTAGGFVNAAWAILAVGLVILLVGLPISVYAARYGVDMDLLTRGAGFGYLGSTVTSLLYAAFTFIFFALEAAIMAYALELGFGLPPAWGYLLCTVAVLPLVAHGVTAISRLQAWTQPLWLGLLLLPYGFVLARQPEALSGFWHYAGVEGGAGGFDLRRFGAAFGIGIALIAQMGEQADYLRFMPPSAAGQRRRWWLACLAGGPGWVLPGMLKMLGGTLLAWLALDHGQTDGPAPDPARLYWFGYVQGWGDGRLALAATVLFVLLSQLKINVTNAYAGSLAWSNFFARLTHSHPGRVVWVVFNLLIALLLMELEVFQALAHVLALFANLAIAWMVTVAADLAINKPLGLSPPGIEFRRGYLYDVNPVGLGSLVLASAVSVSAHLGALGEQMQPLAPFLSLLTALLATPALAWLSGGRYYLARRPALPPTPPQRCVLCRRQYEPPDMVSCPAYRGWICSLCCTLDARCDDRCKPKARLDEQWRAWLSRLLPSACRPYLQRGLADYLLLMTLLLAGLGLLLGGLFCLARSRSGLDALAARLPQLGAGLLLGGSVLAWWLVLLRQSRQVARQESKRQTQRLLREIASHRRTDALLQKARRAAEQANQAKSRYVSTLSHELRTPLNSMLGYAQILDGDPEIPPSKRPALAVIRRSGDHLLSVIEGTLDLARIESGRLNLEPRQLDFAEFIRQLTAMFQLQAREKGLGFRFLPQGEWPAMVRADERRLRQVLINLLGNAVKFTAHGEVSLGLRYQGEVACFEIADTGPGIAPEEAERVFEPFERGGGAAGQGGSGLGLTIAGMLTSLMGGELRLDSRPGEGCVFTLRLFLPRLGAAPAPPLSARVGYQGRRRRVLLVDNHAQDREMLASALLPLGFEVEQAASGQACLDWLEQAATLPDLVCMDLAMPGLDGWETLRRIRRRHGDAPALAVISANAFEQGQDNDAGIRAEDFFVKPIRVERLLDWIGQRLELEWLSGAEPALRWPPEEALDELRQALRRGYLRGARAALQRLEVGALGADPAYAPFLARARSLLDGCRLDELLQWLPGAPA</sequence>
<accession>A0A1W0D7X2</accession>
<evidence type="ECO:0000256" key="1">
    <source>
        <dbReference type="ARBA" id="ARBA00000085"/>
    </source>
</evidence>
<evidence type="ECO:0000259" key="9">
    <source>
        <dbReference type="PROSITE" id="PS50109"/>
    </source>
</evidence>
<feature type="transmembrane region" description="Helical" evidence="8">
    <location>
        <begin position="571"/>
        <end position="595"/>
    </location>
</feature>
<evidence type="ECO:0000256" key="2">
    <source>
        <dbReference type="ARBA" id="ARBA00012438"/>
    </source>
</evidence>
<feature type="modified residue" description="4-aspartylphosphate" evidence="6">
    <location>
        <position position="966"/>
    </location>
</feature>
<feature type="transmembrane region" description="Helical" evidence="8">
    <location>
        <begin position="155"/>
        <end position="174"/>
    </location>
</feature>
<dbReference type="Gene3D" id="3.40.50.2300">
    <property type="match status" value="1"/>
</dbReference>
<dbReference type="Pfam" id="PF00072">
    <property type="entry name" value="Response_reg"/>
    <property type="match status" value="1"/>
</dbReference>
<gene>
    <name evidence="11" type="ORF">B0T45_03865</name>
</gene>
<dbReference type="SUPFAM" id="SSF47384">
    <property type="entry name" value="Homodimeric domain of signal transducing histidine kinase"/>
    <property type="match status" value="1"/>
</dbReference>
<feature type="transmembrane region" description="Helical" evidence="8">
    <location>
        <begin position="112"/>
        <end position="135"/>
    </location>
</feature>
<dbReference type="RefSeq" id="WP_081554659.1">
    <property type="nucleotide sequence ID" value="NZ_MUKV01000003.1"/>
</dbReference>
<dbReference type="SMART" id="SM00448">
    <property type="entry name" value="REC"/>
    <property type="match status" value="1"/>
</dbReference>
<protein>
    <recommendedName>
        <fullName evidence="2">histidine kinase</fullName>
        <ecNumber evidence="2">2.7.13.3</ecNumber>
    </recommendedName>
</protein>
<dbReference type="EMBL" id="MUKV01000003">
    <property type="protein sequence ID" value="OQS43115.1"/>
    <property type="molecule type" value="Genomic_DNA"/>
</dbReference>
<dbReference type="Gene3D" id="3.30.565.10">
    <property type="entry name" value="Histidine kinase-like ATPase, C-terminal domain"/>
    <property type="match status" value="1"/>
</dbReference>
<feature type="transmembrane region" description="Helical" evidence="8">
    <location>
        <begin position="77"/>
        <end position="100"/>
    </location>
</feature>
<keyword evidence="5 11" id="KW-0418">Kinase</keyword>
<dbReference type="InterPro" id="IPR036890">
    <property type="entry name" value="HATPase_C_sf"/>
</dbReference>
<dbReference type="Pfam" id="PF00512">
    <property type="entry name" value="HisKA"/>
    <property type="match status" value="1"/>
</dbReference>
<dbReference type="InterPro" id="IPR003594">
    <property type="entry name" value="HATPase_dom"/>
</dbReference>
<dbReference type="SMART" id="SM00387">
    <property type="entry name" value="HATPase_c"/>
    <property type="match status" value="1"/>
</dbReference>
<evidence type="ECO:0000259" key="10">
    <source>
        <dbReference type="PROSITE" id="PS50110"/>
    </source>
</evidence>
<evidence type="ECO:0000256" key="4">
    <source>
        <dbReference type="ARBA" id="ARBA00022679"/>
    </source>
</evidence>
<dbReference type="CDD" id="cd00082">
    <property type="entry name" value="HisKA"/>
    <property type="match status" value="1"/>
</dbReference>
<dbReference type="CDD" id="cd17546">
    <property type="entry name" value="REC_hyHK_CKI1_RcsC-like"/>
    <property type="match status" value="1"/>
</dbReference>
<reference evidence="11 12" key="1">
    <citation type="submission" date="2017-02" db="EMBL/GenBank/DDBJ databases">
        <title>Chromobacterium haemolyticum H5244.</title>
        <authorList>
            <person name="Gulvik C.A."/>
        </authorList>
    </citation>
    <scope>NUCLEOTIDE SEQUENCE [LARGE SCALE GENOMIC DNA]</scope>
    <source>
        <strain evidence="11 12">H5244</strain>
    </source>
</reference>
<proteinExistence type="predicted"/>
<dbReference type="InterPro" id="IPR004358">
    <property type="entry name" value="Sig_transdc_His_kin-like_C"/>
</dbReference>
<keyword evidence="8" id="KW-1133">Transmembrane helix</keyword>
<evidence type="ECO:0000256" key="7">
    <source>
        <dbReference type="SAM" id="Coils"/>
    </source>
</evidence>
<dbReference type="Gene3D" id="1.10.287.130">
    <property type="match status" value="1"/>
</dbReference>
<keyword evidence="8" id="KW-0812">Transmembrane</keyword>
<dbReference type="PROSITE" id="PS50110">
    <property type="entry name" value="RESPONSE_REGULATORY"/>
    <property type="match status" value="1"/>
</dbReference>
<comment type="catalytic activity">
    <reaction evidence="1">
        <text>ATP + protein L-histidine = ADP + protein N-phospho-L-histidine.</text>
        <dbReference type="EC" id="2.7.13.3"/>
    </reaction>
</comment>
<feature type="transmembrane region" description="Helical" evidence="8">
    <location>
        <begin position="186"/>
        <end position="204"/>
    </location>
</feature>
<evidence type="ECO:0000313" key="12">
    <source>
        <dbReference type="Proteomes" id="UP000192721"/>
    </source>
</evidence>
<evidence type="ECO:0000256" key="6">
    <source>
        <dbReference type="PROSITE-ProRule" id="PRU00169"/>
    </source>
</evidence>
<organism evidence="11 12">
    <name type="scientific">Chromobacterium haemolyticum</name>
    <dbReference type="NCBI Taxonomy" id="394935"/>
    <lineage>
        <taxon>Bacteria</taxon>
        <taxon>Pseudomonadati</taxon>
        <taxon>Pseudomonadota</taxon>
        <taxon>Betaproteobacteria</taxon>
        <taxon>Neisseriales</taxon>
        <taxon>Chromobacteriaceae</taxon>
        <taxon>Chromobacterium</taxon>
    </lineage>
</organism>
<dbReference type="Proteomes" id="UP000192721">
    <property type="component" value="Unassembled WGS sequence"/>
</dbReference>